<reference evidence="3" key="1">
    <citation type="submission" date="2025-08" db="UniProtKB">
        <authorList>
            <consortium name="RefSeq"/>
        </authorList>
    </citation>
    <scope>IDENTIFICATION</scope>
    <source>
        <tissue evidence="3">Whole body</tissue>
    </source>
</reference>
<dbReference type="Proteomes" id="UP000694846">
    <property type="component" value="Unplaced"/>
</dbReference>
<keyword evidence="2" id="KW-1185">Reference proteome</keyword>
<proteinExistence type="predicted"/>
<evidence type="ECO:0000313" key="2">
    <source>
        <dbReference type="Proteomes" id="UP000694846"/>
    </source>
</evidence>
<dbReference type="AlphaFoldDB" id="A0A8B8FYG5"/>
<organism evidence="2 3">
    <name type="scientific">Sipha flava</name>
    <name type="common">yellow sugarcane aphid</name>
    <dbReference type="NCBI Taxonomy" id="143950"/>
    <lineage>
        <taxon>Eukaryota</taxon>
        <taxon>Metazoa</taxon>
        <taxon>Ecdysozoa</taxon>
        <taxon>Arthropoda</taxon>
        <taxon>Hexapoda</taxon>
        <taxon>Insecta</taxon>
        <taxon>Pterygota</taxon>
        <taxon>Neoptera</taxon>
        <taxon>Paraneoptera</taxon>
        <taxon>Hemiptera</taxon>
        <taxon>Sternorrhyncha</taxon>
        <taxon>Aphidomorpha</taxon>
        <taxon>Aphidoidea</taxon>
        <taxon>Aphididae</taxon>
        <taxon>Sipha</taxon>
    </lineage>
</organism>
<dbReference type="OrthoDB" id="6618660at2759"/>
<dbReference type="RefSeq" id="XP_025415410.1">
    <property type="nucleotide sequence ID" value="XM_025559625.1"/>
</dbReference>
<dbReference type="InterPro" id="IPR036397">
    <property type="entry name" value="RNaseH_sf"/>
</dbReference>
<evidence type="ECO:0000259" key="1">
    <source>
        <dbReference type="Pfam" id="PF13358"/>
    </source>
</evidence>
<dbReference type="InterPro" id="IPR038717">
    <property type="entry name" value="Tc1-like_DDE_dom"/>
</dbReference>
<gene>
    <name evidence="3" type="primary">LOC112687084</name>
</gene>
<dbReference type="Gene3D" id="3.30.420.10">
    <property type="entry name" value="Ribonuclease H-like superfamily/Ribonuclease H"/>
    <property type="match status" value="1"/>
</dbReference>
<dbReference type="PANTHER" id="PTHR33939:SF1">
    <property type="entry name" value="DUF4371 DOMAIN-CONTAINING PROTEIN"/>
    <property type="match status" value="1"/>
</dbReference>
<name>A0A8B8FYG5_9HEMI</name>
<dbReference type="GeneID" id="112687084"/>
<feature type="domain" description="Tc1-like transposase DDE" evidence="1">
    <location>
        <begin position="146"/>
        <end position="343"/>
    </location>
</feature>
<dbReference type="Pfam" id="PF13358">
    <property type="entry name" value="DDE_3"/>
    <property type="match status" value="1"/>
</dbReference>
<accession>A0A8B8FYG5</accession>
<sequence length="411" mass="47259">MTAEACGVSLACVKRVCAEGKKSSVGENRQDAEPSLFKSPRKSYKRAKPMTNLDDFDKEVVRRTVHSFYDNGQYPTSAKIMSALHEKINYSGSQWSVRHILRSLNFKYKKCNDGRKFLMERNDIVCSLVKFLRKMNEFRRNNDTRPIVYLDETWVNQNHTRGHIWQNSDNTEGLKVPIGKGGRLIVCHAGSPSFGFVKNSKLVFRCKSGSQVDYHSQMNATIFHEWFIDMLGNLEEPCIIVMDNATYHSTLTEDYPKANTRKADVQKWLQNKSVDFSPVETLSELREKVKKSMPKEKKYKLDEIALQMGHEVVRLPPYHCQYNPIELIWAQVKGKVAEKNNTFKMSDVEILVNSALNAVTTEDWTKCGEHCNEIQEDDLIKEGLRDEILELIIITINPDDSSTDEDDDEDD</sequence>
<dbReference type="PANTHER" id="PTHR33939">
    <property type="entry name" value="PROTEIN CBG22215"/>
    <property type="match status" value="1"/>
</dbReference>
<protein>
    <submittedName>
        <fullName evidence="3">Uncharacterized protein LOC112687084</fullName>
    </submittedName>
</protein>
<evidence type="ECO:0000313" key="3">
    <source>
        <dbReference type="RefSeq" id="XP_025415410.1"/>
    </source>
</evidence>
<dbReference type="GO" id="GO:0003676">
    <property type="term" value="F:nucleic acid binding"/>
    <property type="evidence" value="ECO:0007669"/>
    <property type="project" value="InterPro"/>
</dbReference>